<feature type="transmembrane region" description="Helical" evidence="1">
    <location>
        <begin position="198"/>
        <end position="222"/>
    </location>
</feature>
<keyword evidence="1" id="KW-0472">Membrane</keyword>
<dbReference type="InterPro" id="IPR009781">
    <property type="entry name" value="DUF1345"/>
</dbReference>
<name>A0A2U2DVT9_9HYPH</name>
<reference evidence="2 3" key="1">
    <citation type="submission" date="2018-05" db="EMBL/GenBank/DDBJ databases">
        <title>The draft genome of strain NS-104.</title>
        <authorList>
            <person name="Hang P."/>
            <person name="Jiang J."/>
        </authorList>
    </citation>
    <scope>NUCLEOTIDE SEQUENCE [LARGE SCALE GENOMIC DNA]</scope>
    <source>
        <strain evidence="2 3">NS-104</strain>
    </source>
</reference>
<evidence type="ECO:0000313" key="2">
    <source>
        <dbReference type="EMBL" id="PWE57438.1"/>
    </source>
</evidence>
<organism evidence="2 3">
    <name type="scientific">Metarhizobium album</name>
    <dbReference type="NCBI Taxonomy" id="2182425"/>
    <lineage>
        <taxon>Bacteria</taxon>
        <taxon>Pseudomonadati</taxon>
        <taxon>Pseudomonadota</taxon>
        <taxon>Alphaproteobacteria</taxon>
        <taxon>Hyphomicrobiales</taxon>
        <taxon>Rhizobiaceae</taxon>
        <taxon>Metarhizobium</taxon>
    </lineage>
</organism>
<evidence type="ECO:0000313" key="3">
    <source>
        <dbReference type="Proteomes" id="UP000245252"/>
    </source>
</evidence>
<keyword evidence="1" id="KW-0812">Transmembrane</keyword>
<evidence type="ECO:0000256" key="1">
    <source>
        <dbReference type="SAM" id="Phobius"/>
    </source>
</evidence>
<comment type="caution">
    <text evidence="2">The sequence shown here is derived from an EMBL/GenBank/DDBJ whole genome shotgun (WGS) entry which is preliminary data.</text>
</comment>
<keyword evidence="1" id="KW-1133">Transmembrane helix</keyword>
<dbReference type="Proteomes" id="UP000245252">
    <property type="component" value="Unassembled WGS sequence"/>
</dbReference>
<sequence length="225" mass="24447">MADKNGLERGGGPLVFFRRHQSLTIGVVAGVAVFAFLTSAQLTADNLLLGWVVGALIYIGLTWYRMLTTNLHRLRRRAAALDFSDSLLLILASGAALASMAGIAVELHGLKDTVPSDIWIRAGVAVSTILISWVFLHTLFTVHYAHRYYAGAQGGEGLKFPENPQEPVFWDFLYFAFTIGVAAQTADVSISSMPMRRLALLHSVLSFFFNTTVLALAVNVGASFV</sequence>
<feature type="transmembrane region" description="Helical" evidence="1">
    <location>
        <begin position="47"/>
        <end position="66"/>
    </location>
</feature>
<dbReference type="AlphaFoldDB" id="A0A2U2DVT9"/>
<dbReference type="EMBL" id="QFBC01000002">
    <property type="protein sequence ID" value="PWE57438.1"/>
    <property type="molecule type" value="Genomic_DNA"/>
</dbReference>
<feature type="transmembrane region" description="Helical" evidence="1">
    <location>
        <begin position="119"/>
        <end position="140"/>
    </location>
</feature>
<dbReference type="Pfam" id="PF07077">
    <property type="entry name" value="DUF1345"/>
    <property type="match status" value="1"/>
</dbReference>
<feature type="transmembrane region" description="Helical" evidence="1">
    <location>
        <begin position="20"/>
        <end position="40"/>
    </location>
</feature>
<gene>
    <name evidence="2" type="ORF">DEM27_07360</name>
</gene>
<protein>
    <submittedName>
        <fullName evidence="2">DUF1345 domain-containing protein</fullName>
    </submittedName>
</protein>
<accession>A0A2U2DVT9</accession>
<keyword evidence="3" id="KW-1185">Reference proteome</keyword>
<dbReference type="RefSeq" id="WP_109457543.1">
    <property type="nucleotide sequence ID" value="NZ_QFBC01000002.1"/>
</dbReference>
<proteinExistence type="predicted"/>
<dbReference type="OrthoDB" id="64737at2"/>
<feature type="transmembrane region" description="Helical" evidence="1">
    <location>
        <begin position="86"/>
        <end position="107"/>
    </location>
</feature>